<dbReference type="RefSeq" id="WP_255188706.1">
    <property type="nucleotide sequence ID" value="NZ_CP113517.1"/>
</dbReference>
<dbReference type="EMBL" id="CP113517">
    <property type="protein sequence ID" value="WAR43719.1"/>
    <property type="molecule type" value="Genomic_DNA"/>
</dbReference>
<protein>
    <submittedName>
        <fullName evidence="4">Tyrosine-type recombinase/integrase</fullName>
    </submittedName>
</protein>
<evidence type="ECO:0000313" key="4">
    <source>
        <dbReference type="EMBL" id="WAR43719.1"/>
    </source>
</evidence>
<dbReference type="PANTHER" id="PTHR30349">
    <property type="entry name" value="PHAGE INTEGRASE-RELATED"/>
    <property type="match status" value="1"/>
</dbReference>
<dbReference type="InterPro" id="IPR011010">
    <property type="entry name" value="DNA_brk_join_enz"/>
</dbReference>
<dbReference type="PROSITE" id="PS51898">
    <property type="entry name" value="TYR_RECOMBINASE"/>
    <property type="match status" value="1"/>
</dbReference>
<sequence length="333" mass="38637">MAVKRDKDDTWRVQVDRKGIPRTRRGGFATKEEAELFERDYLAQHRTTYEQAMDDRSLKELIESWFIYHGINLADGERRRRALLQMATDLKNPVASQLTAEQFLKYRYVKTFEGDAVCFKTFNNLQGYLVAVFNKLKKLKVITYHSPICDIDFFKIQERQLSYLSRSQIDELLDSIKIHSQNLSTWWVTQICLRTGARWSEAEKLTRKQLRDGRITFEFTKSKKTRTVPLDPAFFHALDQFAGHMNPDDRLFKNCIGAFRRAAKHTDIKFPRGQSTHILRHSFASHFVMNGGNILSLQKILGHADISMTMRYAHLAPDHLKDAVKLNPLAAAA</sequence>
<proteinExistence type="predicted"/>
<gene>
    <name evidence="4" type="ORF">NM686_015210</name>
</gene>
<evidence type="ECO:0000259" key="3">
    <source>
        <dbReference type="PROSITE" id="PS51898"/>
    </source>
</evidence>
<name>A0ABY7GEM2_9GAMM</name>
<dbReference type="InterPro" id="IPR057084">
    <property type="entry name" value="Int_N"/>
</dbReference>
<reference evidence="4" key="1">
    <citation type="submission" date="2022-11" db="EMBL/GenBank/DDBJ databases">
        <title>Methylomonas rapida sp. nov., Carotenoid-Producing Obligate Methanotrophs with High Growth Characteristics and Biotechnological Potential.</title>
        <authorList>
            <person name="Tikhonova E.N."/>
            <person name="Suleimanov R.Z."/>
            <person name="Miroshnikov K."/>
            <person name="Oshkin I.Y."/>
            <person name="Belova S.E."/>
            <person name="Danilova O.V."/>
            <person name="Ashikhmin A."/>
            <person name="Konopkin A."/>
            <person name="But S.Y."/>
            <person name="Khmelenina V.N."/>
            <person name="Kuznetsov N."/>
            <person name="Pimenov N.V."/>
            <person name="Dedysh S.N."/>
        </authorList>
    </citation>
    <scope>NUCLEOTIDE SEQUENCE</scope>
    <source>
        <strain evidence="4">MP1</strain>
    </source>
</reference>
<evidence type="ECO:0000256" key="2">
    <source>
        <dbReference type="ARBA" id="ARBA00023172"/>
    </source>
</evidence>
<feature type="domain" description="Tyr recombinase" evidence="3">
    <location>
        <begin position="159"/>
        <end position="325"/>
    </location>
</feature>
<dbReference type="PANTHER" id="PTHR30349:SF93">
    <property type="entry name" value="FELS-2 PROPHAGE PROTEIN"/>
    <property type="match status" value="1"/>
</dbReference>
<evidence type="ECO:0000313" key="5">
    <source>
        <dbReference type="Proteomes" id="UP001162780"/>
    </source>
</evidence>
<dbReference type="Pfam" id="PF00589">
    <property type="entry name" value="Phage_integrase"/>
    <property type="match status" value="1"/>
</dbReference>
<dbReference type="InterPro" id="IPR050090">
    <property type="entry name" value="Tyrosine_recombinase_XerCD"/>
</dbReference>
<dbReference type="Proteomes" id="UP001162780">
    <property type="component" value="Chromosome"/>
</dbReference>
<evidence type="ECO:0000256" key="1">
    <source>
        <dbReference type="ARBA" id="ARBA00022908"/>
    </source>
</evidence>
<keyword evidence="5" id="KW-1185">Reference proteome</keyword>
<dbReference type="Pfam" id="PF24624">
    <property type="entry name" value="Int_N"/>
    <property type="match status" value="1"/>
</dbReference>
<dbReference type="Gene3D" id="1.10.443.10">
    <property type="entry name" value="Intergrase catalytic core"/>
    <property type="match status" value="1"/>
</dbReference>
<organism evidence="4 5">
    <name type="scientific">Methylomonas rapida</name>
    <dbReference type="NCBI Taxonomy" id="2963939"/>
    <lineage>
        <taxon>Bacteria</taxon>
        <taxon>Pseudomonadati</taxon>
        <taxon>Pseudomonadota</taxon>
        <taxon>Gammaproteobacteria</taxon>
        <taxon>Methylococcales</taxon>
        <taxon>Methylococcaceae</taxon>
        <taxon>Methylomonas</taxon>
    </lineage>
</organism>
<dbReference type="InterPro" id="IPR002104">
    <property type="entry name" value="Integrase_catalytic"/>
</dbReference>
<dbReference type="CDD" id="cd00796">
    <property type="entry name" value="INT_Rci_Hp1_C"/>
    <property type="match status" value="1"/>
</dbReference>
<keyword evidence="2" id="KW-0233">DNA recombination</keyword>
<dbReference type="InterPro" id="IPR013762">
    <property type="entry name" value="Integrase-like_cat_sf"/>
</dbReference>
<dbReference type="SUPFAM" id="SSF56349">
    <property type="entry name" value="DNA breaking-rejoining enzymes"/>
    <property type="match status" value="1"/>
</dbReference>
<accession>A0ABY7GEM2</accession>
<keyword evidence="1" id="KW-0229">DNA integration</keyword>